<reference evidence="10" key="1">
    <citation type="submission" date="2019-03" db="EMBL/GenBank/DDBJ databases">
        <title>Weissella sp. 26KH-42 Genome sequencing.</title>
        <authorList>
            <person name="Heo J."/>
            <person name="Kim S.-J."/>
            <person name="Kim J.-S."/>
            <person name="Hong S.-B."/>
            <person name="Kwon S.-W."/>
        </authorList>
    </citation>
    <scope>NUCLEOTIDE SEQUENCE [LARGE SCALE GENOMIC DNA]</scope>
    <source>
        <strain evidence="10">26KH-42</strain>
    </source>
</reference>
<feature type="transmembrane region" description="Helical" evidence="8">
    <location>
        <begin position="9"/>
        <end position="30"/>
    </location>
</feature>
<feature type="transmembrane region" description="Helical" evidence="8">
    <location>
        <begin position="87"/>
        <end position="109"/>
    </location>
</feature>
<keyword evidence="10" id="KW-1185">Reference proteome</keyword>
<dbReference type="PROSITE" id="PS00221">
    <property type="entry name" value="MIP"/>
    <property type="match status" value="1"/>
</dbReference>
<feature type="transmembrane region" description="Helical" evidence="8">
    <location>
        <begin position="139"/>
        <end position="158"/>
    </location>
</feature>
<keyword evidence="5 8" id="KW-1133">Transmembrane helix</keyword>
<evidence type="ECO:0000313" key="10">
    <source>
        <dbReference type="Proteomes" id="UP000292886"/>
    </source>
</evidence>
<evidence type="ECO:0000256" key="8">
    <source>
        <dbReference type="SAM" id="Phobius"/>
    </source>
</evidence>
<sequence>MDYPLMTRLVAEFFGTMLLVLLGNGAVANVDLANTKGHHGGWILIGLGYGIGVMVPAMMFSTISGSQINPAFTIGLAVSGMFPWNEVLPYITAQMLGAMVGQLLVVAAYKPYYDKTTDTLAVLGTFATTDAAKSHFNGFVNEFIGTFVLVFGALGMTADKIDARVDSVALGFLVMTLVISLGGPTGPGLNPARDLGPRIVHSLFPLKHKEDSHWHYALVPVVAPILGGILATELWKLFFIK</sequence>
<dbReference type="PRINTS" id="PR00783">
    <property type="entry name" value="MINTRINSICP"/>
</dbReference>
<feature type="transmembrane region" description="Helical" evidence="8">
    <location>
        <begin position="165"/>
        <end position="183"/>
    </location>
</feature>
<feature type="transmembrane region" description="Helical" evidence="8">
    <location>
        <begin position="214"/>
        <end position="235"/>
    </location>
</feature>
<dbReference type="AlphaFoldDB" id="A0A4P6YVJ5"/>
<dbReference type="SUPFAM" id="SSF81338">
    <property type="entry name" value="Aquaporin-like"/>
    <property type="match status" value="1"/>
</dbReference>
<dbReference type="Pfam" id="PF00230">
    <property type="entry name" value="MIP"/>
    <property type="match status" value="1"/>
</dbReference>
<dbReference type="RefSeq" id="WP_133363897.1">
    <property type="nucleotide sequence ID" value="NZ_CP037940.1"/>
</dbReference>
<dbReference type="InterPro" id="IPR023271">
    <property type="entry name" value="Aquaporin-like"/>
</dbReference>
<dbReference type="Gene3D" id="1.20.1080.10">
    <property type="entry name" value="Glycerol uptake facilitator protein"/>
    <property type="match status" value="1"/>
</dbReference>
<dbReference type="InterPro" id="IPR022357">
    <property type="entry name" value="MIP_CS"/>
</dbReference>
<dbReference type="NCBIfam" id="TIGR00861">
    <property type="entry name" value="MIP"/>
    <property type="match status" value="1"/>
</dbReference>
<evidence type="ECO:0000313" key="9">
    <source>
        <dbReference type="EMBL" id="QBO36820.1"/>
    </source>
</evidence>
<keyword evidence="6 8" id="KW-0472">Membrane</keyword>
<dbReference type="PANTHER" id="PTHR43829:SF9">
    <property type="entry name" value="AQUAPORIN-9"/>
    <property type="match status" value="1"/>
</dbReference>
<keyword evidence="4 7" id="KW-0812">Transmembrane</keyword>
<dbReference type="Proteomes" id="UP000292886">
    <property type="component" value="Chromosome"/>
</dbReference>
<evidence type="ECO:0000256" key="6">
    <source>
        <dbReference type="ARBA" id="ARBA00023136"/>
    </source>
</evidence>
<gene>
    <name evidence="9" type="ORF">EQG49_10385</name>
</gene>
<name>A0A4P6YVJ5_9LACO</name>
<dbReference type="OrthoDB" id="9807293at2"/>
<evidence type="ECO:0000256" key="4">
    <source>
        <dbReference type="ARBA" id="ARBA00022692"/>
    </source>
</evidence>
<evidence type="ECO:0000256" key="5">
    <source>
        <dbReference type="ARBA" id="ARBA00022989"/>
    </source>
</evidence>
<organism evidence="9 10">
    <name type="scientific">Periweissella cryptocerci</name>
    <dbReference type="NCBI Taxonomy" id="2506420"/>
    <lineage>
        <taxon>Bacteria</taxon>
        <taxon>Bacillati</taxon>
        <taxon>Bacillota</taxon>
        <taxon>Bacilli</taxon>
        <taxon>Lactobacillales</taxon>
        <taxon>Lactobacillaceae</taxon>
        <taxon>Periweissella</taxon>
    </lineage>
</organism>
<dbReference type="InterPro" id="IPR050363">
    <property type="entry name" value="MIP/Aquaporin"/>
</dbReference>
<feature type="transmembrane region" description="Helical" evidence="8">
    <location>
        <begin position="42"/>
        <end position="66"/>
    </location>
</feature>
<comment type="subcellular location">
    <subcellularLocation>
        <location evidence="1">Membrane</location>
        <topology evidence="1">Multi-pass membrane protein</topology>
    </subcellularLocation>
</comment>
<keyword evidence="3 7" id="KW-0813">Transport</keyword>
<protein>
    <submittedName>
        <fullName evidence="9">Aquaporin family protein</fullName>
    </submittedName>
</protein>
<dbReference type="PANTHER" id="PTHR43829">
    <property type="entry name" value="AQUAPORIN OR AQUAGLYCEROPORIN RELATED"/>
    <property type="match status" value="1"/>
</dbReference>
<dbReference type="EMBL" id="CP037940">
    <property type="protein sequence ID" value="QBO36820.1"/>
    <property type="molecule type" value="Genomic_DNA"/>
</dbReference>
<dbReference type="GO" id="GO:0015254">
    <property type="term" value="F:glycerol channel activity"/>
    <property type="evidence" value="ECO:0007669"/>
    <property type="project" value="TreeGrafter"/>
</dbReference>
<evidence type="ECO:0000256" key="1">
    <source>
        <dbReference type="ARBA" id="ARBA00004141"/>
    </source>
</evidence>
<comment type="similarity">
    <text evidence="2 7">Belongs to the MIP/aquaporin (TC 1.A.8) family.</text>
</comment>
<dbReference type="KEGG" id="wei:EQG49_10385"/>
<proteinExistence type="inferred from homology"/>
<evidence type="ECO:0000256" key="7">
    <source>
        <dbReference type="RuleBase" id="RU000477"/>
    </source>
</evidence>
<evidence type="ECO:0000256" key="3">
    <source>
        <dbReference type="ARBA" id="ARBA00022448"/>
    </source>
</evidence>
<dbReference type="InterPro" id="IPR000425">
    <property type="entry name" value="MIP"/>
</dbReference>
<evidence type="ECO:0000256" key="2">
    <source>
        <dbReference type="ARBA" id="ARBA00006175"/>
    </source>
</evidence>
<dbReference type="CDD" id="cd00333">
    <property type="entry name" value="MIP"/>
    <property type="match status" value="1"/>
</dbReference>
<accession>A0A4P6YVJ5</accession>
<dbReference type="GO" id="GO:0005886">
    <property type="term" value="C:plasma membrane"/>
    <property type="evidence" value="ECO:0007669"/>
    <property type="project" value="TreeGrafter"/>
</dbReference>